<accession>A0AAC9LJX2</accession>
<dbReference type="KEGG" id="lvn:BWR22_05200"/>
<dbReference type="EMBL" id="CP019352">
    <property type="protein sequence ID" value="APX99729.1"/>
    <property type="molecule type" value="Genomic_DNA"/>
</dbReference>
<keyword evidence="2" id="KW-1185">Reference proteome</keyword>
<reference evidence="1 2" key="1">
    <citation type="submission" date="2017-01" db="EMBL/GenBank/DDBJ databases">
        <title>Complete genome of Lacinutrix venerupis DOK2-8 isolated from seawater in Dokdo.</title>
        <authorList>
            <person name="Chi W.-J."/>
            <person name="Kim J.H."/>
        </authorList>
    </citation>
    <scope>NUCLEOTIDE SEQUENCE [LARGE SCALE GENOMIC DNA]</scope>
    <source>
        <strain evidence="1 2">DOK2-8</strain>
    </source>
</reference>
<name>A0AAC9LJX2_9FLAO</name>
<proteinExistence type="predicted"/>
<evidence type="ECO:0000313" key="2">
    <source>
        <dbReference type="Proteomes" id="UP000187506"/>
    </source>
</evidence>
<protein>
    <submittedName>
        <fullName evidence="1">Uncharacterized protein</fullName>
    </submittedName>
</protein>
<dbReference type="Proteomes" id="UP000187506">
    <property type="component" value="Chromosome"/>
</dbReference>
<organism evidence="1 2">
    <name type="scientific">Lacinutrix venerupis</name>
    <dbReference type="NCBI Taxonomy" id="1486034"/>
    <lineage>
        <taxon>Bacteria</taxon>
        <taxon>Pseudomonadati</taxon>
        <taxon>Bacteroidota</taxon>
        <taxon>Flavobacteriia</taxon>
        <taxon>Flavobacteriales</taxon>
        <taxon>Flavobacteriaceae</taxon>
        <taxon>Lacinutrix</taxon>
    </lineage>
</organism>
<dbReference type="RefSeq" id="WP_076732358.1">
    <property type="nucleotide sequence ID" value="NZ_CP019352.1"/>
</dbReference>
<sequence>MKGNSPGNIIKEYPQRGPIKQFRFDKVVAFECFRCGKQKKSKLITIYDDNWNKRMCNGCYGFLLSIYEIKAGTKSENDKVTELANILFKLVSKNEIRIASENLKIKDNRNKHLEEQSIRFLASAEHLSEKVGIEYSLDWSPLVIGLCKALENELVAKLIVPLKEYCLNLDLENDKLDKDIGRIAKYIVSDNSKPPEIGTFSHFLQTALNSKSRRETSNLIKSFYEFLSEYSFSNWILDKDGLLKSLQIVSKEYRNKAAHIEELSKSEFNNCKELLTGESGVIWKLNKAMN</sequence>
<dbReference type="AlphaFoldDB" id="A0AAC9LJX2"/>
<evidence type="ECO:0000313" key="1">
    <source>
        <dbReference type="EMBL" id="APX99729.1"/>
    </source>
</evidence>
<gene>
    <name evidence="1" type="ORF">BWR22_05200</name>
</gene>